<proteinExistence type="predicted"/>
<name>A0ABU5DLF3_9BURK</name>
<dbReference type="RefSeq" id="WP_320425104.1">
    <property type="nucleotide sequence ID" value="NZ_JAXCLA010000007.1"/>
</dbReference>
<dbReference type="InterPro" id="IPR013424">
    <property type="entry name" value="Ice-binding_C"/>
</dbReference>
<evidence type="ECO:0000256" key="1">
    <source>
        <dbReference type="SAM" id="SignalP"/>
    </source>
</evidence>
<reference evidence="3 4" key="1">
    <citation type="submission" date="2023-11" db="EMBL/GenBank/DDBJ databases">
        <title>Paucibacter sp. nov., isolated from fresh soil in Korea.</title>
        <authorList>
            <person name="Le N.T.T."/>
        </authorList>
    </citation>
    <scope>NUCLEOTIDE SEQUENCE [LARGE SCALE GENOMIC DNA]</scope>
    <source>
        <strain evidence="3 4">R3-3</strain>
    </source>
</reference>
<dbReference type="Pfam" id="PF07589">
    <property type="entry name" value="PEP-CTERM"/>
    <property type="match status" value="1"/>
</dbReference>
<protein>
    <submittedName>
        <fullName evidence="3">PEP-CTERM sorting domain-containing protein</fullName>
    </submittedName>
</protein>
<comment type="caution">
    <text evidence="3">The sequence shown here is derived from an EMBL/GenBank/DDBJ whole genome shotgun (WGS) entry which is preliminary data.</text>
</comment>
<evidence type="ECO:0000259" key="2">
    <source>
        <dbReference type="Pfam" id="PF07589"/>
    </source>
</evidence>
<evidence type="ECO:0000313" key="3">
    <source>
        <dbReference type="EMBL" id="MDY0747140.1"/>
    </source>
</evidence>
<feature type="chain" id="PRO_5047141032" evidence="1">
    <location>
        <begin position="24"/>
        <end position="231"/>
    </location>
</feature>
<feature type="signal peptide" evidence="1">
    <location>
        <begin position="1"/>
        <end position="23"/>
    </location>
</feature>
<accession>A0ABU5DLF3</accession>
<keyword evidence="4" id="KW-1185">Reference proteome</keyword>
<organism evidence="3 4">
    <name type="scientific">Roseateles agri</name>
    <dbReference type="NCBI Taxonomy" id="3098619"/>
    <lineage>
        <taxon>Bacteria</taxon>
        <taxon>Pseudomonadati</taxon>
        <taxon>Pseudomonadota</taxon>
        <taxon>Betaproteobacteria</taxon>
        <taxon>Burkholderiales</taxon>
        <taxon>Sphaerotilaceae</taxon>
        <taxon>Roseateles</taxon>
    </lineage>
</organism>
<sequence length="231" mass="24288">MQRLFTIAGIAALALSVASAAHADAVMLTGTSLGADVQTQLYSKSGQLLDQSSWAGPLTLTVGTGASKQTITTFCVEYDAFIYMGQQYTDYKVAPVGSAHGFTAAQDLDLRRLFTLAGVIDTDVKAAAAQLATWEIMQDSGLDLGAGRFTASRSTSRTASEGDLALAQASTWLDELGTVSVTDVQLTKYYSPTGQDQMQVTLLQNVPEPGSLSLAGAALAAALGVRRRQRK</sequence>
<evidence type="ECO:0000313" key="4">
    <source>
        <dbReference type="Proteomes" id="UP001285263"/>
    </source>
</evidence>
<keyword evidence="1" id="KW-0732">Signal</keyword>
<dbReference type="Proteomes" id="UP001285263">
    <property type="component" value="Unassembled WGS sequence"/>
</dbReference>
<dbReference type="NCBIfam" id="TIGR02595">
    <property type="entry name" value="PEP_CTERM"/>
    <property type="match status" value="1"/>
</dbReference>
<feature type="domain" description="Ice-binding protein C-terminal" evidence="2">
    <location>
        <begin position="206"/>
        <end position="228"/>
    </location>
</feature>
<dbReference type="EMBL" id="JAXCLA010000007">
    <property type="protein sequence ID" value="MDY0747140.1"/>
    <property type="molecule type" value="Genomic_DNA"/>
</dbReference>
<gene>
    <name evidence="3" type="ORF">SNE35_21715</name>
</gene>